<evidence type="ECO:0000313" key="1">
    <source>
        <dbReference type="EMBL" id="RMN19779.1"/>
    </source>
</evidence>
<sequence>MPSIGSRGGAGRWCLDKTDPLAEWNRCIDDRGSFLAEHDQHRQRLIDLAKAALDGGQVCSEEFGEMLELLDCAKIWVEIELAEAEGFGLFVGRTPGKGA</sequence>
<evidence type="ECO:0000313" key="2">
    <source>
        <dbReference type="Proteomes" id="UP000281372"/>
    </source>
</evidence>
<gene>
    <name evidence="1" type="ORF">ALQ64_01544</name>
</gene>
<comment type="caution">
    <text evidence="1">The sequence shown here is derived from an EMBL/GenBank/DDBJ whole genome shotgun (WGS) entry which is preliminary data.</text>
</comment>
<dbReference type="EMBL" id="RBOW01000902">
    <property type="protein sequence ID" value="RMN19779.1"/>
    <property type="molecule type" value="Genomic_DNA"/>
</dbReference>
<organism evidence="1 2">
    <name type="scientific">Pseudomonas cannabina</name>
    <dbReference type="NCBI Taxonomy" id="86840"/>
    <lineage>
        <taxon>Bacteria</taxon>
        <taxon>Pseudomonadati</taxon>
        <taxon>Pseudomonadota</taxon>
        <taxon>Gammaproteobacteria</taxon>
        <taxon>Pseudomonadales</taxon>
        <taxon>Pseudomonadaceae</taxon>
        <taxon>Pseudomonas</taxon>
    </lineage>
</organism>
<protein>
    <submittedName>
        <fullName evidence="1">Uncharacterized protein</fullName>
    </submittedName>
</protein>
<name>A0A3M3K9N9_PSECA</name>
<accession>A0A3M3K9N9</accession>
<reference evidence="1 2" key="1">
    <citation type="submission" date="2018-08" db="EMBL/GenBank/DDBJ databases">
        <title>Recombination of ecologically and evolutionarily significant loci maintains genetic cohesion in the Pseudomonas syringae species complex.</title>
        <authorList>
            <person name="Dillon M."/>
            <person name="Thakur S."/>
            <person name="Almeida R.N.D."/>
            <person name="Weir B.S."/>
            <person name="Guttman D.S."/>
        </authorList>
    </citation>
    <scope>NUCLEOTIDE SEQUENCE [LARGE SCALE GENOMIC DNA]</scope>
    <source>
        <strain evidence="1 2">ICMP 2821</strain>
    </source>
</reference>
<dbReference type="AlphaFoldDB" id="A0A3M3K9N9"/>
<proteinExistence type="predicted"/>
<dbReference type="Proteomes" id="UP000281372">
    <property type="component" value="Unassembled WGS sequence"/>
</dbReference>